<dbReference type="NCBIfam" id="TIGR00168">
    <property type="entry name" value="infC"/>
    <property type="match status" value="1"/>
</dbReference>
<keyword evidence="9" id="KW-1185">Reference proteome</keyword>
<organism evidence="8 9">
    <name type="scientific">Martelella mediterranea</name>
    <dbReference type="NCBI Taxonomy" id="293089"/>
    <lineage>
        <taxon>Bacteria</taxon>
        <taxon>Pseudomonadati</taxon>
        <taxon>Pseudomonadota</taxon>
        <taxon>Alphaproteobacteria</taxon>
        <taxon>Hyphomicrobiales</taxon>
        <taxon>Aurantimonadaceae</taxon>
        <taxon>Martelella</taxon>
    </lineage>
</organism>
<evidence type="ECO:0000256" key="2">
    <source>
        <dbReference type="ARBA" id="ARBA00022540"/>
    </source>
</evidence>
<comment type="subcellular location">
    <subcellularLocation>
        <location evidence="4">Cytoplasm</location>
    </subcellularLocation>
</comment>
<dbReference type="SUPFAM" id="SSF54364">
    <property type="entry name" value="Translation initiation factor IF3, N-terminal domain"/>
    <property type="match status" value="1"/>
</dbReference>
<dbReference type="AlphaFoldDB" id="A0A4R3P2V3"/>
<dbReference type="GO" id="GO:0016020">
    <property type="term" value="C:membrane"/>
    <property type="evidence" value="ECO:0007669"/>
    <property type="project" value="TreeGrafter"/>
</dbReference>
<evidence type="ECO:0000256" key="5">
    <source>
        <dbReference type="NCBIfam" id="TIGR00168"/>
    </source>
</evidence>
<gene>
    <name evidence="4" type="primary">infC</name>
    <name evidence="8" type="ORF">EDC90_1001188</name>
</gene>
<evidence type="ECO:0000313" key="8">
    <source>
        <dbReference type="EMBL" id="TCT45048.1"/>
    </source>
</evidence>
<comment type="subunit">
    <text evidence="4">Monomer.</text>
</comment>
<evidence type="ECO:0000256" key="3">
    <source>
        <dbReference type="ARBA" id="ARBA00022917"/>
    </source>
</evidence>
<evidence type="ECO:0000259" key="7">
    <source>
        <dbReference type="Pfam" id="PF05198"/>
    </source>
</evidence>
<dbReference type="Pfam" id="PF05198">
    <property type="entry name" value="IF3_N"/>
    <property type="match status" value="1"/>
</dbReference>
<dbReference type="GO" id="GO:0043022">
    <property type="term" value="F:ribosome binding"/>
    <property type="evidence" value="ECO:0007669"/>
    <property type="project" value="TreeGrafter"/>
</dbReference>
<evidence type="ECO:0000256" key="1">
    <source>
        <dbReference type="ARBA" id="ARBA00005439"/>
    </source>
</evidence>
<accession>A0A4R3P2V3</accession>
<keyword evidence="4" id="KW-0963">Cytoplasm</keyword>
<evidence type="ECO:0000256" key="4">
    <source>
        <dbReference type="HAMAP-Rule" id="MF_00080"/>
    </source>
</evidence>
<dbReference type="GO" id="GO:0005829">
    <property type="term" value="C:cytosol"/>
    <property type="evidence" value="ECO:0007669"/>
    <property type="project" value="TreeGrafter"/>
</dbReference>
<dbReference type="GO" id="GO:0032790">
    <property type="term" value="P:ribosome disassembly"/>
    <property type="evidence" value="ECO:0007669"/>
    <property type="project" value="TreeGrafter"/>
</dbReference>
<dbReference type="Gene3D" id="3.10.20.80">
    <property type="entry name" value="Translation initiation factor 3 (IF-3), N-terminal domain"/>
    <property type="match status" value="1"/>
</dbReference>
<feature type="domain" description="Translation initiation factor 3 C-terminal" evidence="6">
    <location>
        <begin position="132"/>
        <end position="216"/>
    </location>
</feature>
<reference evidence="8 9" key="1">
    <citation type="submission" date="2019-03" db="EMBL/GenBank/DDBJ databases">
        <title>Freshwater and sediment microbial communities from various areas in North America, analyzing microbe dynamics in response to fracking.</title>
        <authorList>
            <person name="Lamendella R."/>
        </authorList>
    </citation>
    <scope>NUCLEOTIDE SEQUENCE [LARGE SCALE GENOMIC DNA]</scope>
    <source>
        <strain evidence="8 9">175.2</strain>
    </source>
</reference>
<dbReference type="Gene3D" id="3.30.110.10">
    <property type="entry name" value="Translation initiation factor 3 (IF-3), C-terminal domain"/>
    <property type="match status" value="1"/>
</dbReference>
<dbReference type="GO" id="GO:0003743">
    <property type="term" value="F:translation initiation factor activity"/>
    <property type="evidence" value="ECO:0007669"/>
    <property type="project" value="UniProtKB-UniRule"/>
</dbReference>
<dbReference type="EMBL" id="SMAR01000001">
    <property type="protein sequence ID" value="TCT45048.1"/>
    <property type="molecule type" value="Genomic_DNA"/>
</dbReference>
<comment type="caution">
    <text evidence="8">The sequence shown here is derived from an EMBL/GenBank/DDBJ whole genome shotgun (WGS) entry which is preliminary data.</text>
</comment>
<dbReference type="PANTHER" id="PTHR10938:SF0">
    <property type="entry name" value="TRANSLATION INITIATION FACTOR IF-3, MITOCHONDRIAL"/>
    <property type="match status" value="1"/>
</dbReference>
<proteinExistence type="inferred from homology"/>
<keyword evidence="2 4" id="KW-0396">Initiation factor</keyword>
<name>A0A4R3P2V3_9HYPH</name>
<comment type="similarity">
    <text evidence="1 4">Belongs to the IF-3 family.</text>
</comment>
<dbReference type="Pfam" id="PF00707">
    <property type="entry name" value="IF3_C"/>
    <property type="match status" value="1"/>
</dbReference>
<evidence type="ECO:0000313" key="9">
    <source>
        <dbReference type="Proteomes" id="UP000295097"/>
    </source>
</evidence>
<keyword evidence="3 4" id="KW-0648">Protein biosynthesis</keyword>
<dbReference type="InterPro" id="IPR019815">
    <property type="entry name" value="Translation_initiation_fac_3_C"/>
</dbReference>
<evidence type="ECO:0000259" key="6">
    <source>
        <dbReference type="Pfam" id="PF00707"/>
    </source>
</evidence>
<dbReference type="FunFam" id="3.30.110.10:FF:000001">
    <property type="entry name" value="Translation initiation factor IF-3"/>
    <property type="match status" value="1"/>
</dbReference>
<dbReference type="InterPro" id="IPR001288">
    <property type="entry name" value="Translation_initiation_fac_3"/>
</dbReference>
<dbReference type="PANTHER" id="PTHR10938">
    <property type="entry name" value="TRANSLATION INITIATION FACTOR IF-3"/>
    <property type="match status" value="1"/>
</dbReference>
<dbReference type="HAMAP" id="MF_00080">
    <property type="entry name" value="IF_3"/>
    <property type="match status" value="1"/>
</dbReference>
<dbReference type="InterPro" id="IPR019814">
    <property type="entry name" value="Translation_initiation_fac_3_N"/>
</dbReference>
<dbReference type="SUPFAM" id="SSF55200">
    <property type="entry name" value="Translation initiation factor IF3, C-terminal domain"/>
    <property type="match status" value="1"/>
</dbReference>
<dbReference type="InterPro" id="IPR036788">
    <property type="entry name" value="T_IF-3_C_sf"/>
</dbReference>
<dbReference type="InterPro" id="IPR036787">
    <property type="entry name" value="T_IF-3_N_sf"/>
</dbReference>
<feature type="domain" description="Translation initiation factor 3 N-terminal" evidence="7">
    <location>
        <begin position="57"/>
        <end position="125"/>
    </location>
</feature>
<comment type="function">
    <text evidence="4">IF-3 binds to the 30S ribosomal subunit and shifts the equilibrium between 70S ribosomes and their 50S and 30S subunits in favor of the free subunits, thus enhancing the availability of 30S subunits on which protein synthesis initiation begins.</text>
</comment>
<protein>
    <recommendedName>
        <fullName evidence="4 5">Translation initiation factor IF-3</fullName>
    </recommendedName>
</protein>
<dbReference type="Proteomes" id="UP000295097">
    <property type="component" value="Unassembled WGS sequence"/>
</dbReference>
<sequence length="217" mass="24593">MNCVIDTARVKQPFVFLTCDHCRTWRSEIEISTIQELTTIRRPHRAAPPTKEGPRANRDIRVREVQLITEEGDNKGVVPTEEALALAEQAGLDLVEIAPNSAPPVCKILDLGKLKYANQKRAAEARKKQKVVDVKEIKMRPNIDSHDYQVKMKAMNKFFEGGDKVKVTLRFRGREMAHQELGMKLLAQVKEDTAEIAKVEAEPKLEGRQMLMVLAPR</sequence>